<organism evidence="2 3">
    <name type="scientific">Paenibacillus artemisiicola</name>
    <dbReference type="NCBI Taxonomy" id="1172618"/>
    <lineage>
        <taxon>Bacteria</taxon>
        <taxon>Bacillati</taxon>
        <taxon>Bacillota</taxon>
        <taxon>Bacilli</taxon>
        <taxon>Bacillales</taxon>
        <taxon>Paenibacillaceae</taxon>
        <taxon>Paenibacillus</taxon>
    </lineage>
</organism>
<dbReference type="PANTHER" id="PTHR33795:SF1">
    <property type="entry name" value="INSERTION ELEMENT IS150 PROTEIN INSJ"/>
    <property type="match status" value="1"/>
</dbReference>
<dbReference type="InterPro" id="IPR009057">
    <property type="entry name" value="Homeodomain-like_sf"/>
</dbReference>
<dbReference type="Gene3D" id="1.10.10.60">
    <property type="entry name" value="Homeodomain-like"/>
    <property type="match status" value="1"/>
</dbReference>
<evidence type="ECO:0000256" key="1">
    <source>
        <dbReference type="SAM" id="Coils"/>
    </source>
</evidence>
<keyword evidence="1" id="KW-0175">Coiled coil</keyword>
<gene>
    <name evidence="2" type="ORF">I8J29_33395</name>
</gene>
<sequence length="105" mass="12746">MGEQRQRYNEEFKKQTVKYVQEQTKSVADICEELNIPKSTLNQWIAQYRQFDQEAVNHPEKIRKLEQTLKENEVENRRKEREIEDLKEELAILKKALHIFSKEKN</sequence>
<dbReference type="InterPro" id="IPR052057">
    <property type="entry name" value="IS150/IS1296_orfA-like"/>
</dbReference>
<dbReference type="PANTHER" id="PTHR33795">
    <property type="entry name" value="INSERTION ELEMENT IS150 PROTEIN INSJ"/>
    <property type="match status" value="1"/>
</dbReference>
<dbReference type="SUPFAM" id="SSF46689">
    <property type="entry name" value="Homeodomain-like"/>
    <property type="match status" value="1"/>
</dbReference>
<evidence type="ECO:0000313" key="3">
    <source>
        <dbReference type="Proteomes" id="UP000670947"/>
    </source>
</evidence>
<dbReference type="EMBL" id="JAGGDJ010000115">
    <property type="protein sequence ID" value="MBO7749064.1"/>
    <property type="molecule type" value="Genomic_DNA"/>
</dbReference>
<reference evidence="2 3" key="1">
    <citation type="submission" date="2021-03" db="EMBL/GenBank/DDBJ databases">
        <title>Paenibacillus artemisicola MWE-103 whole genome sequence.</title>
        <authorList>
            <person name="Ham Y.J."/>
        </authorList>
    </citation>
    <scope>NUCLEOTIDE SEQUENCE [LARGE SCALE GENOMIC DNA]</scope>
    <source>
        <strain evidence="2 3">MWE-103</strain>
    </source>
</reference>
<comment type="caution">
    <text evidence="2">The sequence shown here is derived from an EMBL/GenBank/DDBJ whole genome shotgun (WGS) entry which is preliminary data.</text>
</comment>
<dbReference type="Proteomes" id="UP000670947">
    <property type="component" value="Unassembled WGS sequence"/>
</dbReference>
<keyword evidence="3" id="KW-1185">Reference proteome</keyword>
<evidence type="ECO:0000313" key="2">
    <source>
        <dbReference type="EMBL" id="MBO7749064.1"/>
    </source>
</evidence>
<protein>
    <submittedName>
        <fullName evidence="2">Transposase</fullName>
    </submittedName>
</protein>
<dbReference type="Pfam" id="PF01527">
    <property type="entry name" value="HTH_Tnp_1"/>
    <property type="match status" value="1"/>
</dbReference>
<proteinExistence type="predicted"/>
<accession>A0ABS3WL55</accession>
<feature type="coiled-coil region" evidence="1">
    <location>
        <begin position="62"/>
        <end position="103"/>
    </location>
</feature>
<name>A0ABS3WL55_9BACL</name>
<dbReference type="InterPro" id="IPR002514">
    <property type="entry name" value="Transposase_8"/>
</dbReference>